<dbReference type="SUPFAM" id="SSF53850">
    <property type="entry name" value="Periplasmic binding protein-like II"/>
    <property type="match status" value="1"/>
</dbReference>
<evidence type="ECO:0000256" key="3">
    <source>
        <dbReference type="ARBA" id="ARBA00023125"/>
    </source>
</evidence>
<dbReference type="PRINTS" id="PR00039">
    <property type="entry name" value="HTHLYSR"/>
</dbReference>
<evidence type="ECO:0000256" key="4">
    <source>
        <dbReference type="ARBA" id="ARBA00023163"/>
    </source>
</evidence>
<dbReference type="Pfam" id="PF00126">
    <property type="entry name" value="HTH_1"/>
    <property type="match status" value="1"/>
</dbReference>
<dbReference type="PANTHER" id="PTHR30118:SF6">
    <property type="entry name" value="HTH-TYPE TRANSCRIPTIONAL REGULATOR LEUO"/>
    <property type="match status" value="1"/>
</dbReference>
<dbReference type="Gene3D" id="3.40.190.10">
    <property type="entry name" value="Periplasmic binding protein-like II"/>
    <property type="match status" value="2"/>
</dbReference>
<evidence type="ECO:0000256" key="2">
    <source>
        <dbReference type="ARBA" id="ARBA00023015"/>
    </source>
</evidence>
<organism evidence="6">
    <name type="scientific">hydrothermal vent metagenome</name>
    <dbReference type="NCBI Taxonomy" id="652676"/>
    <lineage>
        <taxon>unclassified sequences</taxon>
        <taxon>metagenomes</taxon>
        <taxon>ecological metagenomes</taxon>
    </lineage>
</organism>
<dbReference type="PANTHER" id="PTHR30118">
    <property type="entry name" value="HTH-TYPE TRANSCRIPTIONAL REGULATOR LEUO-RELATED"/>
    <property type="match status" value="1"/>
</dbReference>
<evidence type="ECO:0000259" key="5">
    <source>
        <dbReference type="PROSITE" id="PS50931"/>
    </source>
</evidence>
<comment type="similarity">
    <text evidence="1">Belongs to the LysR transcriptional regulatory family.</text>
</comment>
<dbReference type="Pfam" id="PF03466">
    <property type="entry name" value="LysR_substrate"/>
    <property type="match status" value="1"/>
</dbReference>
<dbReference type="GO" id="GO:0003677">
    <property type="term" value="F:DNA binding"/>
    <property type="evidence" value="ECO:0007669"/>
    <property type="project" value="UniProtKB-KW"/>
</dbReference>
<dbReference type="InterPro" id="IPR005119">
    <property type="entry name" value="LysR_subst-bd"/>
</dbReference>
<protein>
    <submittedName>
        <fullName evidence="6">Transcriptional regulator, LysR family</fullName>
    </submittedName>
</protein>
<dbReference type="AlphaFoldDB" id="A0A3B0RKU0"/>
<dbReference type="CDD" id="cd08417">
    <property type="entry name" value="PBP2_Nitroaromatics_like"/>
    <property type="match status" value="1"/>
</dbReference>
<evidence type="ECO:0000256" key="1">
    <source>
        <dbReference type="ARBA" id="ARBA00009437"/>
    </source>
</evidence>
<keyword evidence="2" id="KW-0805">Transcription regulation</keyword>
<sequence length="301" mass="33620">MNEKEKELDLNLLLVFEAVYSTGNISRAADMLDRSQPAVSNALSRLRDHLDDPLFVRSGKGVAPTPRARALIGSVREALGTIRKGISPETSFDPKTTRRHFSLILADPMEPLIMPPLIRLVQDGQISFELQPPQVMNIEEALIDGKSDMAVFLFPANLSALHCEPLCPVDLVMLARKDHPRVQGSITEQNMVEEGHIILSLSPGKLANSEKISIWKRGNRRNVCYINKLSSVASLVAGTDLIGLVPRLYANYLAQVLDVQILDLPTPITDQQFFMIWNKSNDNDSAHIWLRQQIRTLITQL</sequence>
<dbReference type="GO" id="GO:0003700">
    <property type="term" value="F:DNA-binding transcription factor activity"/>
    <property type="evidence" value="ECO:0007669"/>
    <property type="project" value="InterPro"/>
</dbReference>
<feature type="domain" description="HTH lysR-type" evidence="5">
    <location>
        <begin position="8"/>
        <end position="65"/>
    </location>
</feature>
<keyword evidence="4" id="KW-0804">Transcription</keyword>
<proteinExistence type="inferred from homology"/>
<dbReference type="InterPro" id="IPR037402">
    <property type="entry name" value="YidZ_PBP2"/>
</dbReference>
<keyword evidence="3" id="KW-0238">DNA-binding</keyword>
<name>A0A3B0RKU0_9ZZZZ</name>
<accession>A0A3B0RKU0</accession>
<dbReference type="PROSITE" id="PS50931">
    <property type="entry name" value="HTH_LYSR"/>
    <property type="match status" value="1"/>
</dbReference>
<dbReference type="InterPro" id="IPR000847">
    <property type="entry name" value="LysR_HTH_N"/>
</dbReference>
<dbReference type="InterPro" id="IPR050389">
    <property type="entry name" value="LysR-type_TF"/>
</dbReference>
<dbReference type="EMBL" id="UOEE01000142">
    <property type="protein sequence ID" value="VAV92362.1"/>
    <property type="molecule type" value="Genomic_DNA"/>
</dbReference>
<reference evidence="6" key="1">
    <citation type="submission" date="2018-06" db="EMBL/GenBank/DDBJ databases">
        <authorList>
            <person name="Zhirakovskaya E."/>
        </authorList>
    </citation>
    <scope>NUCLEOTIDE SEQUENCE</scope>
</reference>
<dbReference type="Gene3D" id="1.10.10.10">
    <property type="entry name" value="Winged helix-like DNA-binding domain superfamily/Winged helix DNA-binding domain"/>
    <property type="match status" value="1"/>
</dbReference>
<evidence type="ECO:0000313" key="6">
    <source>
        <dbReference type="EMBL" id="VAV92362.1"/>
    </source>
</evidence>
<dbReference type="SUPFAM" id="SSF46785">
    <property type="entry name" value="Winged helix' DNA-binding domain"/>
    <property type="match status" value="1"/>
</dbReference>
<dbReference type="InterPro" id="IPR036390">
    <property type="entry name" value="WH_DNA-bd_sf"/>
</dbReference>
<gene>
    <name evidence="6" type="ORF">MNBD_ALPHA06-1693</name>
</gene>
<dbReference type="InterPro" id="IPR036388">
    <property type="entry name" value="WH-like_DNA-bd_sf"/>
</dbReference>